<dbReference type="InterPro" id="IPR003646">
    <property type="entry name" value="SH3-like_bac-type"/>
</dbReference>
<evidence type="ECO:0000256" key="8">
    <source>
        <dbReference type="SAM" id="SignalP"/>
    </source>
</evidence>
<evidence type="ECO:0000256" key="5">
    <source>
        <dbReference type="ARBA" id="ARBA00023136"/>
    </source>
</evidence>
<feature type="transmembrane region" description="Helical" evidence="7">
    <location>
        <begin position="198"/>
        <end position="218"/>
    </location>
</feature>
<dbReference type="GO" id="GO:0016020">
    <property type="term" value="C:membrane"/>
    <property type="evidence" value="ECO:0007669"/>
    <property type="project" value="UniProtKB-SubCell"/>
</dbReference>
<keyword evidence="3 8" id="KW-0732">Signal</keyword>
<dbReference type="Gene3D" id="2.30.30.40">
    <property type="entry name" value="SH3 Domains"/>
    <property type="match status" value="1"/>
</dbReference>
<evidence type="ECO:0000259" key="9">
    <source>
        <dbReference type="PROSITE" id="PS51781"/>
    </source>
</evidence>
<keyword evidence="6" id="KW-0175">Coiled coil</keyword>
<feature type="coiled-coil region" evidence="6">
    <location>
        <begin position="109"/>
        <end position="195"/>
    </location>
</feature>
<sequence>MKSFRRCSIFLSFRGLTHGSVWLVALGLLMSASQAQAVTRYVSDKLPINMRTKPSPSSKIISQPVSGEAVDVIQQGSRQDGSRGWTLISNKRGVQGWVLSRFLMEQPAARDLLDQALKARERAENERDRLLEDVKKLKANLRDQRELEVKLAHITKTSQNALRLEQENQAYKREVSDLTTQLAQITSENRDLENNKEALYFSAGAGVLVLGMIIGSILSRRRKRPYDALN</sequence>
<dbReference type="PROSITE" id="PS51781">
    <property type="entry name" value="SH3B"/>
    <property type="match status" value="1"/>
</dbReference>
<dbReference type="AlphaFoldDB" id="A0A1Y2K1Z7"/>
<evidence type="ECO:0000313" key="10">
    <source>
        <dbReference type="EMBL" id="OSM00351.1"/>
    </source>
</evidence>
<proteinExistence type="predicted"/>
<dbReference type="EMBL" id="LVJN01000021">
    <property type="protein sequence ID" value="OSM00351.1"/>
    <property type="molecule type" value="Genomic_DNA"/>
</dbReference>
<dbReference type="STRING" id="1434232.MAIT1_00850"/>
<evidence type="ECO:0000256" key="2">
    <source>
        <dbReference type="ARBA" id="ARBA00022692"/>
    </source>
</evidence>
<keyword evidence="4 7" id="KW-1133">Transmembrane helix</keyword>
<comment type="caution">
    <text evidence="10">The sequence shown here is derived from an EMBL/GenBank/DDBJ whole genome shotgun (WGS) entry which is preliminary data.</text>
</comment>
<keyword evidence="2 7" id="KW-0812">Transmembrane</keyword>
<dbReference type="InterPro" id="IPR016476">
    <property type="entry name" value="SH3_dom_pro"/>
</dbReference>
<dbReference type="Pfam" id="PF08239">
    <property type="entry name" value="SH3_3"/>
    <property type="match status" value="1"/>
</dbReference>
<keyword evidence="11" id="KW-1185">Reference proteome</keyword>
<feature type="domain" description="SH3b" evidence="9">
    <location>
        <begin position="37"/>
        <end position="107"/>
    </location>
</feature>
<accession>A0A1Y2K1Z7</accession>
<gene>
    <name evidence="10" type="ORF">MAIT1_00850</name>
</gene>
<dbReference type="Proteomes" id="UP000194003">
    <property type="component" value="Unassembled WGS sequence"/>
</dbReference>
<evidence type="ECO:0000256" key="7">
    <source>
        <dbReference type="SAM" id="Phobius"/>
    </source>
</evidence>
<evidence type="ECO:0000256" key="6">
    <source>
        <dbReference type="SAM" id="Coils"/>
    </source>
</evidence>
<feature type="chain" id="PRO_5011001502" evidence="8">
    <location>
        <begin position="38"/>
        <end position="230"/>
    </location>
</feature>
<dbReference type="RefSeq" id="WP_085446962.1">
    <property type="nucleotide sequence ID" value="NZ_LVJN01000021.1"/>
</dbReference>
<evidence type="ECO:0000313" key="11">
    <source>
        <dbReference type="Proteomes" id="UP000194003"/>
    </source>
</evidence>
<evidence type="ECO:0000256" key="3">
    <source>
        <dbReference type="ARBA" id="ARBA00022729"/>
    </source>
</evidence>
<dbReference type="SMART" id="SM00287">
    <property type="entry name" value="SH3b"/>
    <property type="match status" value="1"/>
</dbReference>
<evidence type="ECO:0000256" key="4">
    <source>
        <dbReference type="ARBA" id="ARBA00022989"/>
    </source>
</evidence>
<feature type="signal peptide" evidence="8">
    <location>
        <begin position="1"/>
        <end position="37"/>
    </location>
</feature>
<evidence type="ECO:0000256" key="1">
    <source>
        <dbReference type="ARBA" id="ARBA00004167"/>
    </source>
</evidence>
<dbReference type="OrthoDB" id="7433551at2"/>
<protein>
    <submittedName>
        <fullName evidence="10">Putative SH3 type 3 domain-containing protein</fullName>
    </submittedName>
</protein>
<comment type="subcellular location">
    <subcellularLocation>
        <location evidence="1">Membrane</location>
        <topology evidence="1">Single-pass membrane protein</topology>
    </subcellularLocation>
</comment>
<keyword evidence="5 7" id="KW-0472">Membrane</keyword>
<name>A0A1Y2K1Z7_9PROT</name>
<reference evidence="10 11" key="1">
    <citation type="journal article" date="2016" name="BMC Genomics">
        <title>Combined genomic and structural analyses of a cultured magnetotactic bacterium reveals its niche adaptation to a dynamic environment.</title>
        <authorList>
            <person name="Araujo A.C."/>
            <person name="Morillo V."/>
            <person name="Cypriano J."/>
            <person name="Teixeira L.C."/>
            <person name="Leao P."/>
            <person name="Lyra S."/>
            <person name="Almeida L.G."/>
            <person name="Bazylinski D.A."/>
            <person name="Vasconcellos A.T."/>
            <person name="Abreu F."/>
            <person name="Lins U."/>
        </authorList>
    </citation>
    <scope>NUCLEOTIDE SEQUENCE [LARGE SCALE GENOMIC DNA]</scope>
    <source>
        <strain evidence="10 11">IT-1</strain>
    </source>
</reference>
<dbReference type="NCBIfam" id="TIGR04211">
    <property type="entry name" value="SH3_and_anchor"/>
    <property type="match status" value="1"/>
</dbReference>
<organism evidence="10 11">
    <name type="scientific">Magnetofaba australis IT-1</name>
    <dbReference type="NCBI Taxonomy" id="1434232"/>
    <lineage>
        <taxon>Bacteria</taxon>
        <taxon>Pseudomonadati</taxon>
        <taxon>Pseudomonadota</taxon>
        <taxon>Magnetococcia</taxon>
        <taxon>Magnetococcales</taxon>
        <taxon>Magnetococcaceae</taxon>
        <taxon>Magnetofaba</taxon>
    </lineage>
</organism>